<dbReference type="Proteomes" id="UP001172457">
    <property type="component" value="Chromosome 5"/>
</dbReference>
<organism evidence="1 2">
    <name type="scientific">Centaurea solstitialis</name>
    <name type="common">yellow star-thistle</name>
    <dbReference type="NCBI Taxonomy" id="347529"/>
    <lineage>
        <taxon>Eukaryota</taxon>
        <taxon>Viridiplantae</taxon>
        <taxon>Streptophyta</taxon>
        <taxon>Embryophyta</taxon>
        <taxon>Tracheophyta</taxon>
        <taxon>Spermatophyta</taxon>
        <taxon>Magnoliopsida</taxon>
        <taxon>eudicotyledons</taxon>
        <taxon>Gunneridae</taxon>
        <taxon>Pentapetalae</taxon>
        <taxon>asterids</taxon>
        <taxon>campanulids</taxon>
        <taxon>Asterales</taxon>
        <taxon>Asteraceae</taxon>
        <taxon>Carduoideae</taxon>
        <taxon>Cardueae</taxon>
        <taxon>Centaureinae</taxon>
        <taxon>Centaurea</taxon>
    </lineage>
</organism>
<keyword evidence="2" id="KW-1185">Reference proteome</keyword>
<evidence type="ECO:0000313" key="2">
    <source>
        <dbReference type="Proteomes" id="UP001172457"/>
    </source>
</evidence>
<comment type="caution">
    <text evidence="1">The sequence shown here is derived from an EMBL/GenBank/DDBJ whole genome shotgun (WGS) entry which is preliminary data.</text>
</comment>
<dbReference type="EMBL" id="JARYMX010000005">
    <property type="protein sequence ID" value="KAJ9547408.1"/>
    <property type="molecule type" value="Genomic_DNA"/>
</dbReference>
<evidence type="ECO:0000313" key="1">
    <source>
        <dbReference type="EMBL" id="KAJ9547408.1"/>
    </source>
</evidence>
<protein>
    <submittedName>
        <fullName evidence="1">Uncharacterized protein</fullName>
    </submittedName>
</protein>
<gene>
    <name evidence="1" type="ORF">OSB04_019951</name>
</gene>
<name>A0AA38SRT2_9ASTR</name>
<sequence>MFGTSKNIFDRGKFKCEPHFGCEHEDKCRPLIKATFELMAHKMQELECNLGAIVCSVPRKNREEVMESLLGVSKPENIDAHNPKAIKNK</sequence>
<reference evidence="1" key="1">
    <citation type="submission" date="2023-03" db="EMBL/GenBank/DDBJ databases">
        <title>Chromosome-scale reference genome and RAD-based genetic map of yellow starthistle (Centaurea solstitialis) reveal putative structural variation and QTLs associated with invader traits.</title>
        <authorList>
            <person name="Reatini B."/>
            <person name="Cang F.A."/>
            <person name="Jiang Q."/>
            <person name="Mckibben M.T.W."/>
            <person name="Barker M.S."/>
            <person name="Rieseberg L.H."/>
            <person name="Dlugosch K.M."/>
        </authorList>
    </citation>
    <scope>NUCLEOTIDE SEQUENCE</scope>
    <source>
        <strain evidence="1">CAN-66</strain>
        <tissue evidence="1">Leaf</tissue>
    </source>
</reference>
<dbReference type="AlphaFoldDB" id="A0AA38SRT2"/>
<accession>A0AA38SRT2</accession>
<proteinExistence type="predicted"/>